<dbReference type="Gene3D" id="1.10.760.10">
    <property type="entry name" value="Cytochrome c-like domain"/>
    <property type="match status" value="1"/>
</dbReference>
<reference evidence="7" key="1">
    <citation type="submission" date="2016-10" db="EMBL/GenBank/DDBJ databases">
        <title>Sequence of Gallionella enrichment culture.</title>
        <authorList>
            <person name="Poehlein A."/>
            <person name="Muehling M."/>
            <person name="Daniel R."/>
        </authorList>
    </citation>
    <scope>NUCLEOTIDE SEQUENCE</scope>
</reference>
<organism evidence="7">
    <name type="scientific">mine drainage metagenome</name>
    <dbReference type="NCBI Taxonomy" id="410659"/>
    <lineage>
        <taxon>unclassified sequences</taxon>
        <taxon>metagenomes</taxon>
        <taxon>ecological metagenomes</taxon>
    </lineage>
</organism>
<dbReference type="SUPFAM" id="SSF46626">
    <property type="entry name" value="Cytochrome c"/>
    <property type="match status" value="1"/>
</dbReference>
<dbReference type="AlphaFoldDB" id="A0A1J5SQJ9"/>
<keyword evidence="2" id="KW-0349">Heme</keyword>
<dbReference type="InterPro" id="IPR002327">
    <property type="entry name" value="Cyt_c_1A/1B"/>
</dbReference>
<dbReference type="Pfam" id="PF00034">
    <property type="entry name" value="Cytochrom_C"/>
    <property type="match status" value="1"/>
</dbReference>
<accession>A0A1J5SQJ9</accession>
<dbReference type="PANTHER" id="PTHR11961">
    <property type="entry name" value="CYTOCHROME C"/>
    <property type="match status" value="1"/>
</dbReference>
<dbReference type="InterPro" id="IPR036909">
    <property type="entry name" value="Cyt_c-like_dom_sf"/>
</dbReference>
<dbReference type="InterPro" id="IPR009056">
    <property type="entry name" value="Cyt_c-like_dom"/>
</dbReference>
<dbReference type="GO" id="GO:0020037">
    <property type="term" value="F:heme binding"/>
    <property type="evidence" value="ECO:0007669"/>
    <property type="project" value="InterPro"/>
</dbReference>
<keyword evidence="1" id="KW-0813">Transport</keyword>
<feature type="domain" description="Cytochrome c" evidence="6">
    <location>
        <begin position="27"/>
        <end position="128"/>
    </location>
</feature>
<evidence type="ECO:0000256" key="4">
    <source>
        <dbReference type="ARBA" id="ARBA00022982"/>
    </source>
</evidence>
<protein>
    <submittedName>
        <fullName evidence="7">Cytochrome c2 iso-2</fullName>
    </submittedName>
</protein>
<dbReference type="EMBL" id="MLJW01000075">
    <property type="protein sequence ID" value="OIR02342.1"/>
    <property type="molecule type" value="Genomic_DNA"/>
</dbReference>
<name>A0A1J5SQJ9_9ZZZZ</name>
<dbReference type="GO" id="GO:0009055">
    <property type="term" value="F:electron transfer activity"/>
    <property type="evidence" value="ECO:0007669"/>
    <property type="project" value="InterPro"/>
</dbReference>
<dbReference type="PRINTS" id="PR00604">
    <property type="entry name" value="CYTCHRMECIAB"/>
</dbReference>
<gene>
    <name evidence="7" type="ORF">GALL_154990</name>
</gene>
<evidence type="ECO:0000256" key="3">
    <source>
        <dbReference type="ARBA" id="ARBA00022723"/>
    </source>
</evidence>
<keyword evidence="3" id="KW-0479">Metal-binding</keyword>
<keyword evidence="5" id="KW-0408">Iron</keyword>
<proteinExistence type="predicted"/>
<evidence type="ECO:0000256" key="2">
    <source>
        <dbReference type="ARBA" id="ARBA00022617"/>
    </source>
</evidence>
<evidence type="ECO:0000313" key="7">
    <source>
        <dbReference type="EMBL" id="OIR02342.1"/>
    </source>
</evidence>
<sequence length="128" mass="13030">MKRSWSLAAMAAAAITLAAATPAMAAGDAAAGAKAIAPCKACHSTVANKNMIGPSLAGVYGRKAGSLASFGSRYSKQLVASGLTWDDATLDKWLEGPSALVKGTKMTFPGLKDATARANVIAYLKTLK</sequence>
<evidence type="ECO:0000259" key="6">
    <source>
        <dbReference type="PROSITE" id="PS51007"/>
    </source>
</evidence>
<evidence type="ECO:0000256" key="5">
    <source>
        <dbReference type="ARBA" id="ARBA00023004"/>
    </source>
</evidence>
<keyword evidence="4" id="KW-0249">Electron transport</keyword>
<evidence type="ECO:0000256" key="1">
    <source>
        <dbReference type="ARBA" id="ARBA00022448"/>
    </source>
</evidence>
<comment type="caution">
    <text evidence="7">The sequence shown here is derived from an EMBL/GenBank/DDBJ whole genome shotgun (WGS) entry which is preliminary data.</text>
</comment>
<dbReference type="GO" id="GO:0046872">
    <property type="term" value="F:metal ion binding"/>
    <property type="evidence" value="ECO:0007669"/>
    <property type="project" value="UniProtKB-KW"/>
</dbReference>
<dbReference type="PROSITE" id="PS51007">
    <property type="entry name" value="CYTC"/>
    <property type="match status" value="1"/>
</dbReference>